<organism evidence="1 2">
    <name type="scientific">Ilumatobacter coccineus (strain NBRC 103263 / KCTC 29153 / YM16-304)</name>
    <dbReference type="NCBI Taxonomy" id="1313172"/>
    <lineage>
        <taxon>Bacteria</taxon>
        <taxon>Bacillati</taxon>
        <taxon>Actinomycetota</taxon>
        <taxon>Acidimicrobiia</taxon>
        <taxon>Acidimicrobiales</taxon>
        <taxon>Ilumatobacteraceae</taxon>
        <taxon>Ilumatobacter</taxon>
    </lineage>
</organism>
<dbReference type="EMBL" id="AP012057">
    <property type="protein sequence ID" value="BAN01925.1"/>
    <property type="molecule type" value="Genomic_DNA"/>
</dbReference>
<protein>
    <submittedName>
        <fullName evidence="1">Uncharacterized protein</fullName>
    </submittedName>
</protein>
<dbReference type="Proteomes" id="UP000011863">
    <property type="component" value="Chromosome"/>
</dbReference>
<accession>A0A6C7E9V5</accession>
<proteinExistence type="predicted"/>
<sequence length="149" mass="15922">MLVLVAFVAVSYGCSESDDAERPDGVPPGFIVWTEPIPDALDAPVDGVVTVSQNGCVFVRGSPDSAQEPAIWPFRTTFDGFVIRTAEGVEIRDGDSVQGGGGEVEFEFEYYLENTTLAVDLDLMVECGGLDGDRITAFNPTQPIAVVTE</sequence>
<evidence type="ECO:0000313" key="2">
    <source>
        <dbReference type="Proteomes" id="UP000011863"/>
    </source>
</evidence>
<reference evidence="1 2" key="1">
    <citation type="journal article" date="2013" name="Int. J. Syst. Evol. Microbiol.">
        <title>Ilumatobacter nonamiense sp. nov. and Ilumatobacter coccineum sp. nov., isolated from seashore sand.</title>
        <authorList>
            <person name="Matsumoto A."/>
            <person name="Kasai H."/>
            <person name="Matsuo Y."/>
            <person name="Shizuri Y."/>
            <person name="Ichikawa N."/>
            <person name="Fujita N."/>
            <person name="Omura S."/>
            <person name="Takahashi Y."/>
        </authorList>
    </citation>
    <scope>NUCLEOTIDE SEQUENCE [LARGE SCALE GENOMIC DNA]</scope>
    <source>
        <strain evidence="2">NBRC 103263 / KCTC 29153 / YM16-304</strain>
    </source>
</reference>
<name>A0A6C7E9V5_ILUCY</name>
<dbReference type="RefSeq" id="WP_015441172.1">
    <property type="nucleotide sequence ID" value="NC_020520.1"/>
</dbReference>
<evidence type="ECO:0000313" key="1">
    <source>
        <dbReference type="EMBL" id="BAN01925.1"/>
    </source>
</evidence>
<dbReference type="AlphaFoldDB" id="A0A6C7E9V5"/>
<gene>
    <name evidence="1" type="ORF">YM304_16110</name>
</gene>
<keyword evidence="2" id="KW-1185">Reference proteome</keyword>
<dbReference type="KEGG" id="aym:YM304_16110"/>